<protein>
    <submittedName>
        <fullName evidence="1">Uncharacterized protein</fullName>
    </submittedName>
</protein>
<proteinExistence type="predicted"/>
<dbReference type="EMBL" id="CM007650">
    <property type="protein sequence ID" value="ONM52292.1"/>
    <property type="molecule type" value="Genomic_DNA"/>
</dbReference>
<name>A0A1D6HVN4_MAIZE</name>
<gene>
    <name evidence="1" type="ORF">ZEAMMB73_Zm00001d019118</name>
</gene>
<evidence type="ECO:0000313" key="1">
    <source>
        <dbReference type="EMBL" id="ONM52292.1"/>
    </source>
</evidence>
<reference evidence="1" key="1">
    <citation type="submission" date="2015-12" db="EMBL/GenBank/DDBJ databases">
        <title>Update maize B73 reference genome by single molecule sequencing technologies.</title>
        <authorList>
            <consortium name="Maize Genome Sequencing Project"/>
            <person name="Ware D."/>
        </authorList>
    </citation>
    <scope>NUCLEOTIDE SEQUENCE [LARGE SCALE GENOMIC DNA]</scope>
    <source>
        <tissue evidence="1">Seedling</tissue>
    </source>
</reference>
<accession>A0A1D6HVN4</accession>
<sequence>MAAAAAAPDADVYDIPWLEKYLPARVADVIGNSDAVTRLEAGNVIDDETHLEEHIPPFPSSTDVKRDSPLAPPHPPSPTLEEPVEEAPKTYASVANEIKGNDGDYRVTAGSTVGPAATVCLSA</sequence>
<dbReference type="InParanoid" id="A0A1D6HVN4"/>
<organism evidence="1">
    <name type="scientific">Zea mays</name>
    <name type="common">Maize</name>
    <dbReference type="NCBI Taxonomy" id="4577"/>
    <lineage>
        <taxon>Eukaryota</taxon>
        <taxon>Viridiplantae</taxon>
        <taxon>Streptophyta</taxon>
        <taxon>Embryophyta</taxon>
        <taxon>Tracheophyta</taxon>
        <taxon>Spermatophyta</taxon>
        <taxon>Magnoliopsida</taxon>
        <taxon>Liliopsida</taxon>
        <taxon>Poales</taxon>
        <taxon>Poaceae</taxon>
        <taxon>PACMAD clade</taxon>
        <taxon>Panicoideae</taxon>
        <taxon>Andropogonodae</taxon>
        <taxon>Andropogoneae</taxon>
        <taxon>Tripsacinae</taxon>
        <taxon>Zea</taxon>
    </lineage>
</organism>
<dbReference type="AlphaFoldDB" id="A0A1D6HVN4"/>
<dbReference type="STRING" id="4577.A0A1D6HVN4"/>